<evidence type="ECO:0000313" key="3">
    <source>
        <dbReference type="Proteomes" id="UP000717995"/>
    </source>
</evidence>
<feature type="signal peptide" evidence="1">
    <location>
        <begin position="1"/>
        <end position="21"/>
    </location>
</feature>
<proteinExistence type="predicted"/>
<sequence>MKKIISSLIVVGSLFATSAFAVEFSSGEKATQATCELLGQDVVLNLSKNVYGGYGCYKANNVIKVATCHSAGSRKQETIQCAQTGTNPDNTPIYNNSGCQGTTPTDTFVSTQYGKAFVATTSGGGVGASNLTAYCESAAVLNSFVAQ</sequence>
<evidence type="ECO:0000256" key="1">
    <source>
        <dbReference type="SAM" id="SignalP"/>
    </source>
</evidence>
<dbReference type="RefSeq" id="WP_205348693.1">
    <property type="nucleotide sequence ID" value="NZ_JAFEUP010000003.1"/>
</dbReference>
<dbReference type="Proteomes" id="UP000717995">
    <property type="component" value="Unassembled WGS sequence"/>
</dbReference>
<name>A0ABS2IFR6_9GAMM</name>
<protein>
    <recommendedName>
        <fullName evidence="4">CVNH domain-containing protein</fullName>
    </recommendedName>
</protein>
<evidence type="ECO:0008006" key="4">
    <source>
        <dbReference type="Google" id="ProtNLM"/>
    </source>
</evidence>
<keyword evidence="3" id="KW-1185">Reference proteome</keyword>
<feature type="chain" id="PRO_5046622751" description="CVNH domain-containing protein" evidence="1">
    <location>
        <begin position="22"/>
        <end position="147"/>
    </location>
</feature>
<dbReference type="EMBL" id="JAFEUP010000003">
    <property type="protein sequence ID" value="MBM7061513.1"/>
    <property type="molecule type" value="Genomic_DNA"/>
</dbReference>
<gene>
    <name evidence="2" type="ORF">JQX08_12445</name>
</gene>
<keyword evidence="1" id="KW-0732">Signal</keyword>
<comment type="caution">
    <text evidence="2">The sequence shown here is derived from an EMBL/GenBank/DDBJ whole genome shotgun (WGS) entry which is preliminary data.</text>
</comment>
<reference evidence="2 3" key="1">
    <citation type="submission" date="2021-02" db="EMBL/GenBank/DDBJ databases">
        <authorList>
            <person name="Lee D.-H."/>
        </authorList>
    </citation>
    <scope>NUCLEOTIDE SEQUENCE [LARGE SCALE GENOMIC DNA]</scope>
    <source>
        <strain evidence="2 3">UL073</strain>
    </source>
</reference>
<evidence type="ECO:0000313" key="2">
    <source>
        <dbReference type="EMBL" id="MBM7061513.1"/>
    </source>
</evidence>
<organism evidence="2 3">
    <name type="scientific">Zestomonas insulae</name>
    <dbReference type="NCBI Taxonomy" id="2809017"/>
    <lineage>
        <taxon>Bacteria</taxon>
        <taxon>Pseudomonadati</taxon>
        <taxon>Pseudomonadota</taxon>
        <taxon>Gammaproteobacteria</taxon>
        <taxon>Pseudomonadales</taxon>
        <taxon>Pseudomonadaceae</taxon>
        <taxon>Zestomonas</taxon>
    </lineage>
</organism>
<accession>A0ABS2IFR6</accession>